<keyword evidence="4" id="KW-1185">Reference proteome</keyword>
<dbReference type="Ensembl" id="ENSFHET00000029614.1">
    <property type="protein sequence ID" value="ENSFHEP00000034410.1"/>
    <property type="gene ID" value="ENSFHEG00000022106.1"/>
</dbReference>
<feature type="compositionally biased region" description="Low complexity" evidence="1">
    <location>
        <begin position="166"/>
        <end position="176"/>
    </location>
</feature>
<reference evidence="3" key="2">
    <citation type="submission" date="2025-09" db="UniProtKB">
        <authorList>
            <consortium name="Ensembl"/>
        </authorList>
    </citation>
    <scope>IDENTIFICATION</scope>
</reference>
<dbReference type="InterPro" id="IPR000477">
    <property type="entry name" value="RT_dom"/>
</dbReference>
<dbReference type="AlphaFoldDB" id="A0A3Q2R1T2"/>
<dbReference type="STRING" id="8078.ENSFHEP00000034410"/>
<organism evidence="3 4">
    <name type="scientific">Fundulus heteroclitus</name>
    <name type="common">Killifish</name>
    <name type="synonym">Mummichog</name>
    <dbReference type="NCBI Taxonomy" id="8078"/>
    <lineage>
        <taxon>Eukaryota</taxon>
        <taxon>Metazoa</taxon>
        <taxon>Chordata</taxon>
        <taxon>Craniata</taxon>
        <taxon>Vertebrata</taxon>
        <taxon>Euteleostomi</taxon>
        <taxon>Actinopterygii</taxon>
        <taxon>Neopterygii</taxon>
        <taxon>Teleostei</taxon>
        <taxon>Neoteleostei</taxon>
        <taxon>Acanthomorphata</taxon>
        <taxon>Ovalentaria</taxon>
        <taxon>Atherinomorphae</taxon>
        <taxon>Cyprinodontiformes</taxon>
        <taxon>Fundulidae</taxon>
        <taxon>Fundulus</taxon>
    </lineage>
</organism>
<evidence type="ECO:0000256" key="1">
    <source>
        <dbReference type="SAM" id="MobiDB-lite"/>
    </source>
</evidence>
<dbReference type="GeneTree" id="ENSGT00400000024060"/>
<dbReference type="Proteomes" id="UP000265000">
    <property type="component" value="Unplaced"/>
</dbReference>
<proteinExistence type="predicted"/>
<feature type="region of interest" description="Disordered" evidence="1">
    <location>
        <begin position="141"/>
        <end position="176"/>
    </location>
</feature>
<name>A0A3Q2R1T2_FUNHE</name>
<dbReference type="PROSITE" id="PS50878">
    <property type="entry name" value="RT_POL"/>
    <property type="match status" value="1"/>
</dbReference>
<reference evidence="3" key="1">
    <citation type="submission" date="2025-08" db="UniProtKB">
        <authorList>
            <consortium name="Ensembl"/>
        </authorList>
    </citation>
    <scope>IDENTIFICATION</scope>
</reference>
<evidence type="ECO:0000259" key="2">
    <source>
        <dbReference type="PROSITE" id="PS50878"/>
    </source>
</evidence>
<dbReference type="PROSITE" id="PS00028">
    <property type="entry name" value="ZINC_FINGER_C2H2_1"/>
    <property type="match status" value="1"/>
</dbReference>
<dbReference type="CDD" id="cd01650">
    <property type="entry name" value="RT_nLTR_like"/>
    <property type="match status" value="1"/>
</dbReference>
<dbReference type="SUPFAM" id="SSF56672">
    <property type="entry name" value="DNA/RNA polymerases"/>
    <property type="match status" value="1"/>
</dbReference>
<evidence type="ECO:0000313" key="3">
    <source>
        <dbReference type="Ensembl" id="ENSFHEP00000034410.1"/>
    </source>
</evidence>
<dbReference type="InterPro" id="IPR043502">
    <property type="entry name" value="DNA/RNA_pol_sf"/>
</dbReference>
<dbReference type="SMART" id="SM00355">
    <property type="entry name" value="ZnF_C2H2"/>
    <property type="match status" value="2"/>
</dbReference>
<dbReference type="Pfam" id="PF00078">
    <property type="entry name" value="RVT_1"/>
    <property type="match status" value="1"/>
</dbReference>
<feature type="domain" description="Reverse transcriptase" evidence="2">
    <location>
        <begin position="375"/>
        <end position="654"/>
    </location>
</feature>
<dbReference type="PANTHER" id="PTHR19446">
    <property type="entry name" value="REVERSE TRANSCRIPTASES"/>
    <property type="match status" value="1"/>
</dbReference>
<protein>
    <recommendedName>
        <fullName evidence="2">Reverse transcriptase domain-containing protein</fullName>
    </recommendedName>
</protein>
<sequence length="1067" mass="118861">MGRLCEADSFNPAGMRERASPRPNGGVGESRTSPSWRELMKKRQLPRGVKVGLRVPWNAEDCQLCGLHLAVAGEASSHMKKVHKATAVTFFCKVCAGYRHTFRSAAAHASRCGGKVNKIRNGRDVKCDMCVARYATQRGLSSHKRQKHLTAGLNGPSRGPRILSASPGSTVSLSPVSPSSALSPAVECGSSLRAVFDRSLTTRESEKVPDPLTTSIKELNGWLKSQMRRMRSGKRVTKRRGNAFGYRRTSDLHSKNPKKAAYRIMQKLYERDKGEVAAMILDDLVNQQCPIELKTIEDTYRTVWEGTDGYQGLGRFTQFPKADNNFLIWPLTPEEVCGTLKSMRKRSAAGPDRIKLADLIRWDGMGLKLSAAYNCMLYNGKLPACLKNSRTILLPKTSDHRSLTEIGNWRPITVGSVILRVLSSILAARMSEACPLHQSQRGFVKRHGCAENVFTLKGLLALSRKQNRAISVAVIDLARAFDSVSHIHILDVLRHRGVDELMIQFIMNSYQRAITKIETAKGSSEEIKIKLGVKQGDPMSPILFNLAIDPLLHFLERKGRGFEAAGHSFTSLAYADDLILVSDSRRGILRNLNILQEFLSVTGLRVKITKCGGFVLDRVARARVLNACGPLRLCGQDIPWIGAGDKFDYLGVQVNPTKDIIAPNVFQTVKDMVDRISSATLKPSQKVCLLKRYAMPRVTYSAVLGMAKMNTLSEADRLVRMAVKDWLHLDPSTVDGLIYCGGKDGGLGIMRLEKQIPLLQLKEILGLLKSEDSAVSSVVRESTPHELLNRLWRKVLGENVSRSATTFDPDGIEGKTLNSTIWRKSEFTNWANKKSQGQGILLFRNDNISNHWLITTHCLHESEFILALKLRTNNVNTLTTQSRGRGGAVLCRLCKKEPESLCHILSRCPKLKRARMLNHNKICALVADEAKRKNWQVHQEKHFKSEATGTGVPDLVLVRNGKALVLDVAICFERSTRSLASVAEYKIRKYTPFVPLIMKDLQLDSAEVHGFPVGARGKWPKECSVVLEEMGLSKTERKSVAKKLAKRALLLSTDTIKLYRKLLKKRK</sequence>
<dbReference type="InterPro" id="IPR013087">
    <property type="entry name" value="Znf_C2H2_type"/>
</dbReference>
<feature type="region of interest" description="Disordered" evidence="1">
    <location>
        <begin position="1"/>
        <end position="34"/>
    </location>
</feature>
<accession>A0A3Q2R1T2</accession>
<evidence type="ECO:0000313" key="4">
    <source>
        <dbReference type="Proteomes" id="UP000265000"/>
    </source>
</evidence>